<accession>A0ABS5RBY0</accession>
<evidence type="ECO:0000313" key="4">
    <source>
        <dbReference type="Proteomes" id="UP001166585"/>
    </source>
</evidence>
<comment type="caution">
    <text evidence="3">The sequence shown here is derived from an EMBL/GenBank/DDBJ whole genome shotgun (WGS) entry which is preliminary data.</text>
</comment>
<protein>
    <recommendedName>
        <fullName evidence="2">Thiol:disulfide interchange protein DsbD N-terminal domain-containing protein</fullName>
    </recommendedName>
</protein>
<keyword evidence="4" id="KW-1185">Reference proteome</keyword>
<dbReference type="Proteomes" id="UP001166585">
    <property type="component" value="Unassembled WGS sequence"/>
</dbReference>
<organism evidence="3 4">
    <name type="scientific">Ancylobacter radicis</name>
    <dbReference type="NCBI Taxonomy" id="2836179"/>
    <lineage>
        <taxon>Bacteria</taxon>
        <taxon>Pseudomonadati</taxon>
        <taxon>Pseudomonadota</taxon>
        <taxon>Alphaproteobacteria</taxon>
        <taxon>Hyphomicrobiales</taxon>
        <taxon>Xanthobacteraceae</taxon>
        <taxon>Ancylobacter</taxon>
    </lineage>
</organism>
<name>A0ABS5RBY0_9HYPH</name>
<dbReference type="InterPro" id="IPR028250">
    <property type="entry name" value="DsbDN"/>
</dbReference>
<proteinExistence type="predicted"/>
<evidence type="ECO:0000259" key="2">
    <source>
        <dbReference type="Pfam" id="PF11412"/>
    </source>
</evidence>
<dbReference type="Pfam" id="PF11412">
    <property type="entry name" value="DsbD_N"/>
    <property type="match status" value="1"/>
</dbReference>
<reference evidence="3" key="1">
    <citation type="submission" date="2021-05" db="EMBL/GenBank/DDBJ databases">
        <authorList>
            <person name="Sun Q."/>
            <person name="Inoue M."/>
        </authorList>
    </citation>
    <scope>NUCLEOTIDE SEQUENCE</scope>
    <source>
        <strain evidence="3">VKM B-3255</strain>
    </source>
</reference>
<sequence>MVTCFRLSLLSVLAAAVAAVAMAVPARAELASPWSAPSGTAVRIVAASEKGALAGGVEIRLVPGWKTYWRYPGDAGVPPRFDWSGSSNVAHVEMLWPAPVRFDEGGSLSIGYKHDVILPFKVTPRDPGKPVELRLTLDFAVCEKICQPADARVELDVPAEGAGASSPTLRAAFAAVPRETAMGGVTAPAIESALIEGTGDQRSLRILARVSDPASADLFVEGPDEAWALPLPARGLTADGRTVFELPVDGVPSGADIATTPLRFTLTDHAGAVEVLAPLSTP</sequence>
<feature type="domain" description="Thiol:disulfide interchange protein DsbD N-terminal" evidence="2">
    <location>
        <begin position="47"/>
        <end position="155"/>
    </location>
</feature>
<gene>
    <name evidence="3" type="ORF">KIP89_18825</name>
</gene>
<feature type="chain" id="PRO_5046976786" description="Thiol:disulfide interchange protein DsbD N-terminal domain-containing protein" evidence="1">
    <location>
        <begin position="24"/>
        <end position="282"/>
    </location>
</feature>
<evidence type="ECO:0000313" key="3">
    <source>
        <dbReference type="EMBL" id="MBS9479166.1"/>
    </source>
</evidence>
<dbReference type="EMBL" id="JAHCQH010000023">
    <property type="protein sequence ID" value="MBS9479166.1"/>
    <property type="molecule type" value="Genomic_DNA"/>
</dbReference>
<evidence type="ECO:0000256" key="1">
    <source>
        <dbReference type="SAM" id="SignalP"/>
    </source>
</evidence>
<dbReference type="RefSeq" id="WP_213757134.1">
    <property type="nucleotide sequence ID" value="NZ_JAHCQH010000023.1"/>
</dbReference>
<feature type="signal peptide" evidence="1">
    <location>
        <begin position="1"/>
        <end position="23"/>
    </location>
</feature>
<keyword evidence="1" id="KW-0732">Signal</keyword>